<evidence type="ECO:0000313" key="3">
    <source>
        <dbReference type="Proteomes" id="UP001430848"/>
    </source>
</evidence>
<accession>A0ABR1NR64</accession>
<feature type="compositionally biased region" description="Basic and acidic residues" evidence="1">
    <location>
        <begin position="132"/>
        <end position="156"/>
    </location>
</feature>
<sequence>MALAPVATVAACGSILTAVKSGWELSRMIKKKDLEKRLDKEAKTVVRDLQNAYLDGLMSERSFEKWYDRIVGALAEKDGMELRKVRQHIDLVRSSKDRITRSNTRANRSSGYYYDEKQPHHHHHHHSHRRPHSVDRYSEYTRYEEKGRRPKYDHGSHHNPHLSLDTDKAQREYYYSHALPSPYKGEIEYTPLNGEFEDVRSHAGSERRGRGRGHGHHGDRKEEFVSRSSSVVDRGRTRSRSVHQERRVRDSSADADSEAEEVYDRREHTRMRGRGMRRIMIGDEVRLVPRVVPTEVEMREMGHGNETFREMNEMLDVAIAVGDFGEGIGAVGEICEILGAFGDMDM</sequence>
<feature type="compositionally biased region" description="Basic residues" evidence="1">
    <location>
        <begin position="209"/>
        <end position="218"/>
    </location>
</feature>
<feature type="region of interest" description="Disordered" evidence="1">
    <location>
        <begin position="200"/>
        <end position="267"/>
    </location>
</feature>
<evidence type="ECO:0000256" key="1">
    <source>
        <dbReference type="SAM" id="MobiDB-lite"/>
    </source>
</evidence>
<feature type="compositionally biased region" description="Basic and acidic residues" evidence="1">
    <location>
        <begin position="242"/>
        <end position="252"/>
    </location>
</feature>
<protein>
    <submittedName>
        <fullName evidence="2">Uncharacterized protein</fullName>
    </submittedName>
</protein>
<organism evidence="2 3">
    <name type="scientific">Diaporthe eres</name>
    <name type="common">Phomopsis oblonga</name>
    <dbReference type="NCBI Taxonomy" id="83184"/>
    <lineage>
        <taxon>Eukaryota</taxon>
        <taxon>Fungi</taxon>
        <taxon>Dikarya</taxon>
        <taxon>Ascomycota</taxon>
        <taxon>Pezizomycotina</taxon>
        <taxon>Sordariomycetes</taxon>
        <taxon>Sordariomycetidae</taxon>
        <taxon>Diaporthales</taxon>
        <taxon>Diaporthaceae</taxon>
        <taxon>Diaporthe</taxon>
        <taxon>Diaporthe eres species complex</taxon>
    </lineage>
</organism>
<proteinExistence type="predicted"/>
<reference evidence="2 3" key="1">
    <citation type="submission" date="2024-02" db="EMBL/GenBank/DDBJ databases">
        <title>De novo assembly and annotation of 12 fungi associated with fruit tree decline syndrome in Ontario, Canada.</title>
        <authorList>
            <person name="Sulman M."/>
            <person name="Ellouze W."/>
            <person name="Ilyukhin E."/>
        </authorList>
    </citation>
    <scope>NUCLEOTIDE SEQUENCE [LARGE SCALE GENOMIC DNA]</scope>
    <source>
        <strain evidence="2 3">M169</strain>
    </source>
</reference>
<comment type="caution">
    <text evidence="2">The sequence shown here is derived from an EMBL/GenBank/DDBJ whole genome shotgun (WGS) entry which is preliminary data.</text>
</comment>
<gene>
    <name evidence="2" type="ORF">SLS63_012458</name>
</gene>
<dbReference type="Gene3D" id="3.40.50.1980">
    <property type="entry name" value="Nitrogenase molybdenum iron protein domain"/>
    <property type="match status" value="1"/>
</dbReference>
<dbReference type="Proteomes" id="UP001430848">
    <property type="component" value="Unassembled WGS sequence"/>
</dbReference>
<feature type="compositionally biased region" description="Polar residues" evidence="1">
    <location>
        <begin position="101"/>
        <end position="110"/>
    </location>
</feature>
<name>A0ABR1NR64_DIAER</name>
<feature type="compositionally biased region" description="Basic residues" evidence="1">
    <location>
        <begin position="119"/>
        <end position="131"/>
    </location>
</feature>
<feature type="region of interest" description="Disordered" evidence="1">
    <location>
        <begin position="96"/>
        <end position="165"/>
    </location>
</feature>
<evidence type="ECO:0000313" key="2">
    <source>
        <dbReference type="EMBL" id="KAK7712220.1"/>
    </source>
</evidence>
<dbReference type="EMBL" id="JAKNSF020000138">
    <property type="protein sequence ID" value="KAK7712220.1"/>
    <property type="molecule type" value="Genomic_DNA"/>
</dbReference>
<keyword evidence="3" id="KW-1185">Reference proteome</keyword>